<sequence>MAKKTIYINPGDMVDIRIIEDPELEKNSKEWRWQIRPKNILIHVINYNHVEYMKDTIYFDVAGRHLLHNKSLHPTPNAKPV</sequence>
<name>A0A6M3KZF4_9ZZZZ</name>
<accession>A0A6M3KZF4</accession>
<dbReference type="EMBL" id="MT142679">
    <property type="protein sequence ID" value="QJA87062.1"/>
    <property type="molecule type" value="Genomic_DNA"/>
</dbReference>
<evidence type="ECO:0000313" key="1">
    <source>
        <dbReference type="EMBL" id="QJA87062.1"/>
    </source>
</evidence>
<gene>
    <name evidence="1" type="ORF">MM415B03056_0010</name>
</gene>
<protein>
    <submittedName>
        <fullName evidence="1">Uncharacterized protein</fullName>
    </submittedName>
</protein>
<dbReference type="AlphaFoldDB" id="A0A6M3KZF4"/>
<organism evidence="1">
    <name type="scientific">viral metagenome</name>
    <dbReference type="NCBI Taxonomy" id="1070528"/>
    <lineage>
        <taxon>unclassified sequences</taxon>
        <taxon>metagenomes</taxon>
        <taxon>organismal metagenomes</taxon>
    </lineage>
</organism>
<proteinExistence type="predicted"/>
<reference evidence="1" key="1">
    <citation type="submission" date="2020-03" db="EMBL/GenBank/DDBJ databases">
        <title>The deep terrestrial virosphere.</title>
        <authorList>
            <person name="Holmfeldt K."/>
            <person name="Nilsson E."/>
            <person name="Simone D."/>
            <person name="Lopez-Fernandez M."/>
            <person name="Wu X."/>
            <person name="de Brujin I."/>
            <person name="Lundin D."/>
            <person name="Andersson A."/>
            <person name="Bertilsson S."/>
            <person name="Dopson M."/>
        </authorList>
    </citation>
    <scope>NUCLEOTIDE SEQUENCE</scope>
    <source>
        <strain evidence="1">MM415B03056</strain>
    </source>
</reference>